<dbReference type="GO" id="GO:0006086">
    <property type="term" value="P:pyruvate decarboxylation to acetyl-CoA"/>
    <property type="evidence" value="ECO:0007669"/>
    <property type="project" value="InterPro"/>
</dbReference>
<dbReference type="PANTHER" id="PTHR23151">
    <property type="entry name" value="DIHYDROLIPOAMIDE ACETYL/SUCCINYL-TRANSFERASE-RELATED"/>
    <property type="match status" value="1"/>
</dbReference>
<feature type="compositionally biased region" description="Low complexity" evidence="4">
    <location>
        <begin position="179"/>
        <end position="190"/>
    </location>
</feature>
<sequence>MLSLSKVMAMRAAAGAKCETVSAGDVLLEIETDKATMDVEAADDGILAKILHPAGSKVSVNETIALLAEEGDDLSNIEVPKTSSKPAAAPAKEEQKEQPAAKKEAPKPTPGQKAATPSSDLVSPAVAHLLLKHHVKNVTEIPATGPKGRVLKGDVLAYLGMIKARPAPVPTRPQPDTLPAASAPAPKKAGADAGAAFTDEATSGMRKVIASRLSESKATVPHSYVSRDIGVDNLLKIRQMLSDEFQVKVSVNDMLIKAASLALKDVPESNVQFAGGETTRQVQNVDISVAVATPKGLLTPIVQGADRQGLSSISAQIKDMAARAKEGKLRPEEYQGGSFSISNLGMFGVNHFSAIINPPQACNLAVGAARTVFLPPAVEENEILNDAEVFEYLSGQRKKAPLGKSITATAAAPSTSSEAAAPAAAAPKQKKHVVKSADDLDLLEYLGNPKVTQKPSKTVQDQILARLKPQLEATQVVNVTLSIDERVVDSEVAGKFLDRLSHYVHNPETMLL</sequence>
<dbReference type="InterPro" id="IPR004167">
    <property type="entry name" value="PSBD"/>
</dbReference>
<feature type="compositionally biased region" description="Low complexity" evidence="4">
    <location>
        <begin position="410"/>
        <end position="427"/>
    </location>
</feature>
<evidence type="ECO:0000256" key="1">
    <source>
        <dbReference type="ARBA" id="ARBA00007317"/>
    </source>
</evidence>
<keyword evidence="3" id="KW-0808">Transferase</keyword>
<feature type="domain" description="Peripheral subunit-binding (PSBD)" evidence="6">
    <location>
        <begin position="121"/>
        <end position="159"/>
    </location>
</feature>
<feature type="compositionally biased region" description="Low complexity" evidence="4">
    <location>
        <begin position="80"/>
        <end position="90"/>
    </location>
</feature>
<dbReference type="Pfam" id="PF00364">
    <property type="entry name" value="Biotin_lipoyl"/>
    <property type="match status" value="1"/>
</dbReference>
<gene>
    <name evidence="7" type="primary">LAT1_1</name>
    <name evidence="7" type="ORF">DFQ27_003861</name>
</gene>
<dbReference type="Pfam" id="PF02817">
    <property type="entry name" value="E3_binding"/>
    <property type="match status" value="1"/>
</dbReference>
<feature type="region of interest" description="Disordered" evidence="4">
    <location>
        <begin position="76"/>
        <end position="120"/>
    </location>
</feature>
<keyword evidence="7" id="KW-0670">Pyruvate</keyword>
<dbReference type="PROSITE" id="PS50968">
    <property type="entry name" value="BIOTINYL_LIPOYL"/>
    <property type="match status" value="1"/>
</dbReference>
<feature type="region of interest" description="Disordered" evidence="4">
    <location>
        <begin position="410"/>
        <end position="430"/>
    </location>
</feature>
<dbReference type="PANTHER" id="PTHR23151:SF90">
    <property type="entry name" value="DIHYDROLIPOYLLYSINE-RESIDUE ACETYLTRANSFERASE COMPONENT OF PYRUVATE DEHYDROGENASE COMPLEX, MITOCHONDRIAL-RELATED"/>
    <property type="match status" value="1"/>
</dbReference>
<evidence type="ECO:0000256" key="4">
    <source>
        <dbReference type="SAM" id="MobiDB-lite"/>
    </source>
</evidence>
<organism evidence="7 8">
    <name type="scientific">Actinomortierella ambigua</name>
    <dbReference type="NCBI Taxonomy" id="1343610"/>
    <lineage>
        <taxon>Eukaryota</taxon>
        <taxon>Fungi</taxon>
        <taxon>Fungi incertae sedis</taxon>
        <taxon>Mucoromycota</taxon>
        <taxon>Mortierellomycotina</taxon>
        <taxon>Mortierellomycetes</taxon>
        <taxon>Mortierellales</taxon>
        <taxon>Mortierellaceae</taxon>
        <taxon>Actinomortierella</taxon>
    </lineage>
</organism>
<dbReference type="Gene3D" id="4.10.320.10">
    <property type="entry name" value="E3-binding domain"/>
    <property type="match status" value="1"/>
</dbReference>
<dbReference type="SUPFAM" id="SSF51230">
    <property type="entry name" value="Single hybrid motif"/>
    <property type="match status" value="1"/>
</dbReference>
<dbReference type="InterPro" id="IPR000089">
    <property type="entry name" value="Biotin_lipoyl"/>
</dbReference>
<evidence type="ECO:0000256" key="2">
    <source>
        <dbReference type="ARBA" id="ARBA00022823"/>
    </source>
</evidence>
<evidence type="ECO:0000259" key="5">
    <source>
        <dbReference type="PROSITE" id="PS50968"/>
    </source>
</evidence>
<dbReference type="InterPro" id="IPR001078">
    <property type="entry name" value="2-oxoacid_DH_actylTfrase"/>
</dbReference>
<feature type="domain" description="Lipoyl-binding" evidence="5">
    <location>
        <begin position="1"/>
        <end position="68"/>
    </location>
</feature>
<dbReference type="EMBL" id="JAAAJB010000027">
    <property type="protein sequence ID" value="KAG0269352.1"/>
    <property type="molecule type" value="Genomic_DNA"/>
</dbReference>
<dbReference type="GO" id="GO:0045254">
    <property type="term" value="C:pyruvate dehydrogenase complex"/>
    <property type="evidence" value="ECO:0007669"/>
    <property type="project" value="InterPro"/>
</dbReference>
<dbReference type="GO" id="GO:0016746">
    <property type="term" value="F:acyltransferase activity"/>
    <property type="evidence" value="ECO:0007669"/>
    <property type="project" value="UniProtKB-KW"/>
</dbReference>
<dbReference type="Gene3D" id="3.30.559.10">
    <property type="entry name" value="Chloramphenicol acetyltransferase-like domain"/>
    <property type="match status" value="2"/>
</dbReference>
<evidence type="ECO:0000313" key="7">
    <source>
        <dbReference type="EMBL" id="KAG0269352.1"/>
    </source>
</evidence>
<dbReference type="EC" id="2.3.1.-" evidence="3"/>
<dbReference type="OrthoDB" id="537444at2759"/>
<evidence type="ECO:0000259" key="6">
    <source>
        <dbReference type="PROSITE" id="PS51826"/>
    </source>
</evidence>
<protein>
    <recommendedName>
        <fullName evidence="3">Dihydrolipoamide acetyltransferase component of pyruvate dehydrogenase complex</fullName>
        <ecNumber evidence="3">2.3.1.-</ecNumber>
    </recommendedName>
</protein>
<dbReference type="SUPFAM" id="SSF52777">
    <property type="entry name" value="CoA-dependent acyltransferases"/>
    <property type="match status" value="2"/>
</dbReference>
<reference evidence="7" key="1">
    <citation type="journal article" date="2020" name="Fungal Divers.">
        <title>Resolving the Mortierellaceae phylogeny through synthesis of multi-gene phylogenetics and phylogenomics.</title>
        <authorList>
            <person name="Vandepol N."/>
            <person name="Liber J."/>
            <person name="Desiro A."/>
            <person name="Na H."/>
            <person name="Kennedy M."/>
            <person name="Barry K."/>
            <person name="Grigoriev I.V."/>
            <person name="Miller A.N."/>
            <person name="O'Donnell K."/>
            <person name="Stajich J.E."/>
            <person name="Bonito G."/>
        </authorList>
    </citation>
    <scope>NUCLEOTIDE SEQUENCE</scope>
    <source>
        <strain evidence="7">BC1065</strain>
    </source>
</reference>
<dbReference type="Proteomes" id="UP000807716">
    <property type="component" value="Unassembled WGS sequence"/>
</dbReference>
<name>A0A9P6UBJ3_9FUNG</name>
<dbReference type="CDD" id="cd06849">
    <property type="entry name" value="lipoyl_domain"/>
    <property type="match status" value="1"/>
</dbReference>
<dbReference type="Gene3D" id="2.40.50.100">
    <property type="match status" value="1"/>
</dbReference>
<dbReference type="InterPro" id="IPR045257">
    <property type="entry name" value="E2/Pdx1"/>
</dbReference>
<evidence type="ECO:0000313" key="8">
    <source>
        <dbReference type="Proteomes" id="UP000807716"/>
    </source>
</evidence>
<keyword evidence="8" id="KW-1185">Reference proteome</keyword>
<dbReference type="PROSITE" id="PS51826">
    <property type="entry name" value="PSBD"/>
    <property type="match status" value="1"/>
</dbReference>
<dbReference type="Pfam" id="PF00198">
    <property type="entry name" value="2-oxoacid_dh"/>
    <property type="match status" value="2"/>
</dbReference>
<evidence type="ECO:0000256" key="3">
    <source>
        <dbReference type="RuleBase" id="RU003423"/>
    </source>
</evidence>
<accession>A0A9P6UBJ3</accession>
<feature type="compositionally biased region" description="Basic and acidic residues" evidence="4">
    <location>
        <begin position="91"/>
        <end position="106"/>
    </location>
</feature>
<dbReference type="AlphaFoldDB" id="A0A9P6UBJ3"/>
<dbReference type="InterPro" id="IPR036625">
    <property type="entry name" value="E3-bd_dom_sf"/>
</dbReference>
<feature type="region of interest" description="Disordered" evidence="4">
    <location>
        <begin position="167"/>
        <end position="190"/>
    </location>
</feature>
<dbReference type="InterPro" id="IPR011053">
    <property type="entry name" value="Single_hybrid_motif"/>
</dbReference>
<proteinExistence type="inferred from homology"/>
<dbReference type="InterPro" id="IPR023213">
    <property type="entry name" value="CAT-like_dom_sf"/>
</dbReference>
<comment type="similarity">
    <text evidence="1 3">Belongs to the 2-oxoacid dehydrogenase family.</text>
</comment>
<dbReference type="SUPFAM" id="SSF47005">
    <property type="entry name" value="Peripheral subunit-binding domain of 2-oxo acid dehydrogenase complex"/>
    <property type="match status" value="1"/>
</dbReference>
<comment type="cofactor">
    <cofactor evidence="3">
        <name>(R)-lipoate</name>
        <dbReference type="ChEBI" id="CHEBI:83088"/>
    </cofactor>
</comment>
<keyword evidence="2 3" id="KW-0450">Lipoyl</keyword>
<comment type="caution">
    <text evidence="7">The sequence shown here is derived from an EMBL/GenBank/DDBJ whole genome shotgun (WGS) entry which is preliminary data.</text>
</comment>
<keyword evidence="3" id="KW-0012">Acyltransferase</keyword>